<sequence>MNPNQERIESLVYKTVLRACTEISEDVLQILEQAYERETNPTAQSILAAMLDNVRIAGEKDKGICQSPGYPTSWLSFGDVNMPLGVACAVESAVVDATKKGYLRPSLVDAVTRHNDGTNTGLGIPNIEYEYNPGQTYIDFIISFKGCGAELGNAMQIMPPAKFGKNFSGLKRFIVETALAAGGKPCTPFGIGVGLGGQMDIAAKLSRKAISCRRWDDTNPDPVLAGWEEELKEAINSLGVGAAGIGGDTCCLAVKIAKAHTHTAVQPIAINFHCWVARRAGFRLYDDGRLEKLL</sequence>
<keyword evidence="3" id="KW-0479">Metal-binding</keyword>
<dbReference type="RefSeq" id="WP_092369083.1">
    <property type="nucleotide sequence ID" value="NZ_DAINWJ010000036.1"/>
</dbReference>
<keyword evidence="9" id="KW-1185">Reference proteome</keyword>
<dbReference type="EMBL" id="FOIM01000030">
    <property type="protein sequence ID" value="SEU09707.1"/>
    <property type="molecule type" value="Genomic_DNA"/>
</dbReference>
<accession>A0A1I0JHW2</accession>
<dbReference type="InterPro" id="IPR004646">
    <property type="entry name" value="Fe-S_hydro-lyase_TtdA-typ_cat"/>
</dbReference>
<evidence type="ECO:0000256" key="4">
    <source>
        <dbReference type="ARBA" id="ARBA00023004"/>
    </source>
</evidence>
<proteinExistence type="inferred from homology"/>
<dbReference type="Pfam" id="PF05681">
    <property type="entry name" value="Fumerase"/>
    <property type="match status" value="1"/>
</dbReference>
<dbReference type="InterPro" id="IPR051208">
    <property type="entry name" value="Class-I_Fumarase/Tartrate_DH"/>
</dbReference>
<name>A0A1I0JHW2_9FIRM</name>
<evidence type="ECO:0000256" key="6">
    <source>
        <dbReference type="ARBA" id="ARBA00023239"/>
    </source>
</evidence>
<dbReference type="GeneID" id="93277701"/>
<evidence type="ECO:0000313" key="8">
    <source>
        <dbReference type="EMBL" id="SEU09707.1"/>
    </source>
</evidence>
<evidence type="ECO:0000259" key="7">
    <source>
        <dbReference type="Pfam" id="PF05681"/>
    </source>
</evidence>
<dbReference type="GO" id="GO:0051539">
    <property type="term" value="F:4 iron, 4 sulfur cluster binding"/>
    <property type="evidence" value="ECO:0007669"/>
    <property type="project" value="UniProtKB-KW"/>
</dbReference>
<reference evidence="9" key="1">
    <citation type="submission" date="2016-10" db="EMBL/GenBank/DDBJ databases">
        <authorList>
            <person name="Varghese N."/>
            <person name="Submissions S."/>
        </authorList>
    </citation>
    <scope>NUCLEOTIDE SEQUENCE [LARGE SCALE GENOMIC DNA]</scope>
    <source>
        <strain evidence="9">NLAE-zl-G277</strain>
    </source>
</reference>
<evidence type="ECO:0000256" key="5">
    <source>
        <dbReference type="ARBA" id="ARBA00023014"/>
    </source>
</evidence>
<gene>
    <name evidence="8" type="ORF">SAMN05216313_13032</name>
</gene>
<comment type="similarity">
    <text evidence="1">Belongs to the class-I fumarase family.</text>
</comment>
<keyword evidence="2" id="KW-0004">4Fe-4S</keyword>
<dbReference type="GO" id="GO:0046872">
    <property type="term" value="F:metal ion binding"/>
    <property type="evidence" value="ECO:0007669"/>
    <property type="project" value="UniProtKB-KW"/>
</dbReference>
<dbReference type="Proteomes" id="UP000198508">
    <property type="component" value="Unassembled WGS sequence"/>
</dbReference>
<dbReference type="PANTHER" id="PTHR30389">
    <property type="entry name" value="FUMARATE HYDRATASE-RELATED"/>
    <property type="match status" value="1"/>
</dbReference>
<feature type="domain" description="Fe-S hydro-lyase tartrate dehydratase alpha-type catalytic" evidence="7">
    <location>
        <begin position="11"/>
        <end position="281"/>
    </location>
</feature>
<evidence type="ECO:0000313" key="9">
    <source>
        <dbReference type="Proteomes" id="UP000198508"/>
    </source>
</evidence>
<keyword evidence="5" id="KW-0411">Iron-sulfur</keyword>
<keyword evidence="4" id="KW-0408">Iron</keyword>
<evidence type="ECO:0000256" key="3">
    <source>
        <dbReference type="ARBA" id="ARBA00022723"/>
    </source>
</evidence>
<dbReference type="STRING" id="460384.SAMN05216313_13032"/>
<dbReference type="GO" id="GO:0016829">
    <property type="term" value="F:lyase activity"/>
    <property type="evidence" value="ECO:0007669"/>
    <property type="project" value="UniProtKB-KW"/>
</dbReference>
<dbReference type="PANTHER" id="PTHR30389:SF17">
    <property type="entry name" value="L(+)-TARTRATE DEHYDRATASE SUBUNIT ALPHA-RELATED"/>
    <property type="match status" value="1"/>
</dbReference>
<dbReference type="NCBIfam" id="TIGR00722">
    <property type="entry name" value="ttdA_fumA_fumB"/>
    <property type="match status" value="1"/>
</dbReference>
<keyword evidence="6" id="KW-0456">Lyase</keyword>
<evidence type="ECO:0000256" key="1">
    <source>
        <dbReference type="ARBA" id="ARBA00008876"/>
    </source>
</evidence>
<organism evidence="8 9">
    <name type="scientific">Enterocloster lavalensis</name>
    <dbReference type="NCBI Taxonomy" id="460384"/>
    <lineage>
        <taxon>Bacteria</taxon>
        <taxon>Bacillati</taxon>
        <taxon>Bacillota</taxon>
        <taxon>Clostridia</taxon>
        <taxon>Lachnospirales</taxon>
        <taxon>Lachnospiraceae</taxon>
        <taxon>Enterocloster</taxon>
    </lineage>
</organism>
<dbReference type="AlphaFoldDB" id="A0A1I0JHW2"/>
<evidence type="ECO:0000256" key="2">
    <source>
        <dbReference type="ARBA" id="ARBA00022485"/>
    </source>
</evidence>
<protein>
    <submittedName>
        <fullName evidence="8">Fumarase, class I alpha subunit</fullName>
    </submittedName>
</protein>